<evidence type="ECO:0000259" key="17">
    <source>
        <dbReference type="Pfam" id="PF12810"/>
    </source>
</evidence>
<evidence type="ECO:0000313" key="18">
    <source>
        <dbReference type="EMBL" id="KAL3511490.1"/>
    </source>
</evidence>
<accession>A0ABD2YVZ8</accession>
<feature type="compositionally biased region" description="Low complexity" evidence="16">
    <location>
        <begin position="105"/>
        <end position="118"/>
    </location>
</feature>
<keyword evidence="9" id="KW-0067">ATP-binding</keyword>
<evidence type="ECO:0000256" key="5">
    <source>
        <dbReference type="ARBA" id="ARBA00022692"/>
    </source>
</evidence>
<dbReference type="PANTHER" id="PTHR47290">
    <property type="entry name" value="RING FINGER PROTEIN"/>
    <property type="match status" value="1"/>
</dbReference>
<protein>
    <recommendedName>
        <fullName evidence="2">receptor protein-tyrosine kinase</fullName>
        <ecNumber evidence="2">2.7.10.1</ecNumber>
    </recommendedName>
</protein>
<evidence type="ECO:0000256" key="15">
    <source>
        <dbReference type="ARBA" id="ARBA00023180"/>
    </source>
</evidence>
<dbReference type="GO" id="GO:0005886">
    <property type="term" value="C:plasma membrane"/>
    <property type="evidence" value="ECO:0007669"/>
    <property type="project" value="UniProtKB-SubCell"/>
</dbReference>
<evidence type="ECO:0000256" key="1">
    <source>
        <dbReference type="ARBA" id="ARBA00004251"/>
    </source>
</evidence>
<evidence type="ECO:0000256" key="7">
    <source>
        <dbReference type="ARBA" id="ARBA00022741"/>
    </source>
</evidence>
<comment type="caution">
    <text evidence="18">The sequence shown here is derived from an EMBL/GenBank/DDBJ whole genome shotgun (WGS) entry which is preliminary data.</text>
</comment>
<evidence type="ECO:0000313" key="19">
    <source>
        <dbReference type="Proteomes" id="UP001630127"/>
    </source>
</evidence>
<keyword evidence="7" id="KW-0547">Nucleotide-binding</keyword>
<keyword evidence="8" id="KW-0418">Kinase</keyword>
<dbReference type="EC" id="2.7.10.1" evidence="2"/>
<dbReference type="EMBL" id="JBJUIK010000012">
    <property type="protein sequence ID" value="KAL3511490.1"/>
    <property type="molecule type" value="Genomic_DNA"/>
</dbReference>
<feature type="region of interest" description="Disordered" evidence="16">
    <location>
        <begin position="62"/>
        <end position="87"/>
    </location>
</feature>
<evidence type="ECO:0000256" key="12">
    <source>
        <dbReference type="ARBA" id="ARBA00023137"/>
    </source>
</evidence>
<evidence type="ECO:0000256" key="2">
    <source>
        <dbReference type="ARBA" id="ARBA00011902"/>
    </source>
</evidence>
<feature type="domain" description="ALK/LTK-like glycine-rich" evidence="17">
    <location>
        <begin position="20"/>
        <end position="196"/>
    </location>
</feature>
<keyword evidence="3" id="KW-1003">Cell membrane</keyword>
<evidence type="ECO:0000256" key="11">
    <source>
        <dbReference type="ARBA" id="ARBA00023136"/>
    </source>
</evidence>
<evidence type="ECO:0000256" key="3">
    <source>
        <dbReference type="ARBA" id="ARBA00022475"/>
    </source>
</evidence>
<feature type="region of interest" description="Disordered" evidence="16">
    <location>
        <begin position="101"/>
        <end position="128"/>
    </location>
</feature>
<keyword evidence="14" id="KW-0675">Receptor</keyword>
<proteinExistence type="predicted"/>
<evidence type="ECO:0000256" key="14">
    <source>
        <dbReference type="ARBA" id="ARBA00023170"/>
    </source>
</evidence>
<evidence type="ECO:0000256" key="13">
    <source>
        <dbReference type="ARBA" id="ARBA00023157"/>
    </source>
</evidence>
<dbReference type="Pfam" id="PF12810">
    <property type="entry name" value="ALK_LTK_GRD"/>
    <property type="match status" value="1"/>
</dbReference>
<evidence type="ECO:0000256" key="8">
    <source>
        <dbReference type="ARBA" id="ARBA00022777"/>
    </source>
</evidence>
<evidence type="ECO:0000256" key="9">
    <source>
        <dbReference type="ARBA" id="ARBA00022840"/>
    </source>
</evidence>
<dbReference type="InterPro" id="IPR055163">
    <property type="entry name" value="ALK/LTK-like_GRD"/>
</dbReference>
<dbReference type="InterPro" id="IPR044171">
    <property type="entry name" value="LAX2-like"/>
</dbReference>
<keyword evidence="12" id="KW-0829">Tyrosine-protein kinase</keyword>
<dbReference type="PANTHER" id="PTHR47290:SF4">
    <property type="entry name" value="RING FINGER PROTEIN"/>
    <property type="match status" value="1"/>
</dbReference>
<gene>
    <name evidence="18" type="ORF">ACH5RR_030891</name>
</gene>
<comment type="subcellular location">
    <subcellularLocation>
        <location evidence="1">Cell membrane</location>
        <topology evidence="1">Single-pass type I membrane protein</topology>
    </subcellularLocation>
</comment>
<evidence type="ECO:0000256" key="10">
    <source>
        <dbReference type="ARBA" id="ARBA00022989"/>
    </source>
</evidence>
<dbReference type="GO" id="GO:0005524">
    <property type="term" value="F:ATP binding"/>
    <property type="evidence" value="ECO:0007669"/>
    <property type="project" value="UniProtKB-KW"/>
</dbReference>
<keyword evidence="11" id="KW-0472">Membrane</keyword>
<keyword evidence="5" id="KW-0812">Transmembrane</keyword>
<dbReference type="AlphaFoldDB" id="A0ABD2YVZ8"/>
<keyword evidence="15" id="KW-0325">Glycoprotein</keyword>
<evidence type="ECO:0000256" key="4">
    <source>
        <dbReference type="ARBA" id="ARBA00022679"/>
    </source>
</evidence>
<dbReference type="Proteomes" id="UP001630127">
    <property type="component" value="Unassembled WGS sequence"/>
</dbReference>
<evidence type="ECO:0000256" key="6">
    <source>
        <dbReference type="ARBA" id="ARBA00022729"/>
    </source>
</evidence>
<keyword evidence="13" id="KW-1015">Disulfide bond</keyword>
<keyword evidence="6" id="KW-0732">Signal</keyword>
<keyword evidence="4" id="KW-0808">Transferase</keyword>
<evidence type="ECO:0000256" key="16">
    <source>
        <dbReference type="SAM" id="MobiDB-lite"/>
    </source>
</evidence>
<keyword evidence="10" id="KW-1133">Transmembrane helix</keyword>
<reference evidence="18 19" key="1">
    <citation type="submission" date="2024-11" db="EMBL/GenBank/DDBJ databases">
        <title>A near-complete genome assembly of Cinchona calisaya.</title>
        <authorList>
            <person name="Lian D.C."/>
            <person name="Zhao X.W."/>
            <person name="Wei L."/>
        </authorList>
    </citation>
    <scope>NUCLEOTIDE SEQUENCE [LARGE SCALE GENOMIC DNA]</scope>
    <source>
        <tissue evidence="18">Nenye</tissue>
    </source>
</reference>
<name>A0ABD2YVZ8_9GENT</name>
<keyword evidence="19" id="KW-1185">Reference proteome</keyword>
<organism evidence="18 19">
    <name type="scientific">Cinchona calisaya</name>
    <dbReference type="NCBI Taxonomy" id="153742"/>
    <lineage>
        <taxon>Eukaryota</taxon>
        <taxon>Viridiplantae</taxon>
        <taxon>Streptophyta</taxon>
        <taxon>Embryophyta</taxon>
        <taxon>Tracheophyta</taxon>
        <taxon>Spermatophyta</taxon>
        <taxon>Magnoliopsida</taxon>
        <taxon>eudicotyledons</taxon>
        <taxon>Gunneridae</taxon>
        <taxon>Pentapetalae</taxon>
        <taxon>asterids</taxon>
        <taxon>lamiids</taxon>
        <taxon>Gentianales</taxon>
        <taxon>Rubiaceae</taxon>
        <taxon>Cinchonoideae</taxon>
        <taxon>Cinchoneae</taxon>
        <taxon>Cinchona</taxon>
    </lineage>
</organism>
<sequence length="383" mass="41784">MTMIPATPLPHHHHNQNLSNSIKKHFYGGGYASGGGCSQTTMAESIIRSDHQSSVNIETVAGSISSSSKVDPLPPPPQDHDDVDDDDEGWLQLSIGGLTAAGFPNNNNSHKNGKSNNKQHQEEDDYHCDEPDDEVLLLNHQRNSGRGGIRGGMIELDLLPLLAAGSASTATTTSGSSYISKQEQELRSSYNISSSSFQAHHQEINWQLANYIRPFPRTNLVSSITDVHPSPSLASLVVPVPVPVLPFQVHAGQGAATSSAPGIDFRVIDPPPRLHSAGIWFMLRAAQNQAKEPFLPQISKSFLRIKDGGMTMLLVIKYLVNKLKLKSESEVEIRCRGQQVEPFLTLHHVRDNIWIGPNDVVTLLPDSSTADHIMVLHYGRSAS</sequence>
<dbReference type="GO" id="GO:0004714">
    <property type="term" value="F:transmembrane receptor protein tyrosine kinase activity"/>
    <property type="evidence" value="ECO:0007669"/>
    <property type="project" value="UniProtKB-EC"/>
</dbReference>